<organism evidence="6 7">
    <name type="scientific">Streptococcus agalactiae</name>
    <dbReference type="NCBI Taxonomy" id="1311"/>
    <lineage>
        <taxon>Bacteria</taxon>
        <taxon>Bacillati</taxon>
        <taxon>Bacillota</taxon>
        <taxon>Bacilli</taxon>
        <taxon>Lactobacillales</taxon>
        <taxon>Streptococcaceae</taxon>
        <taxon>Streptococcus</taxon>
    </lineage>
</organism>
<feature type="coiled-coil region" evidence="4">
    <location>
        <begin position="135"/>
        <end position="162"/>
    </location>
</feature>
<dbReference type="Gene3D" id="1.10.443.10">
    <property type="entry name" value="Intergrase catalytic core"/>
    <property type="match status" value="1"/>
</dbReference>
<dbReference type="KEGG" id="sage:EN72_03465"/>
<feature type="domain" description="Tyr recombinase" evidence="5">
    <location>
        <begin position="1"/>
        <end position="189"/>
    </location>
</feature>
<dbReference type="GO" id="GO:0006310">
    <property type="term" value="P:DNA recombination"/>
    <property type="evidence" value="ECO:0007669"/>
    <property type="project" value="UniProtKB-KW"/>
</dbReference>
<comment type="similarity">
    <text evidence="1">Belongs to the 'phage' integrase family.</text>
</comment>
<dbReference type="Proteomes" id="UP000035174">
    <property type="component" value="Unassembled WGS sequence"/>
</dbReference>
<evidence type="ECO:0000313" key="7">
    <source>
        <dbReference type="Proteomes" id="UP000035174"/>
    </source>
</evidence>
<evidence type="ECO:0000256" key="4">
    <source>
        <dbReference type="SAM" id="Coils"/>
    </source>
</evidence>
<dbReference type="GO" id="GO:0015074">
    <property type="term" value="P:DNA integration"/>
    <property type="evidence" value="ECO:0007669"/>
    <property type="project" value="InterPro"/>
</dbReference>
<dbReference type="SUPFAM" id="SSF56349">
    <property type="entry name" value="DNA breaking-rejoining enzymes"/>
    <property type="match status" value="1"/>
</dbReference>
<protein>
    <submittedName>
        <fullName evidence="6">Integrase</fullName>
    </submittedName>
</protein>
<dbReference type="PANTHER" id="PTHR30349">
    <property type="entry name" value="PHAGE INTEGRASE-RELATED"/>
    <property type="match status" value="1"/>
</dbReference>
<dbReference type="InterPro" id="IPR011010">
    <property type="entry name" value="DNA_brk_join_enz"/>
</dbReference>
<dbReference type="GO" id="GO:0003677">
    <property type="term" value="F:DNA binding"/>
    <property type="evidence" value="ECO:0007669"/>
    <property type="project" value="UniProtKB-KW"/>
</dbReference>
<keyword evidence="2" id="KW-0238">DNA-binding</keyword>
<dbReference type="RefSeq" id="WP_025193995.1">
    <property type="nucleotide sequence ID" value="NZ_CGHZ01000011.1"/>
</dbReference>
<dbReference type="Pfam" id="PF00589">
    <property type="entry name" value="Phage_integrase"/>
    <property type="match status" value="1"/>
</dbReference>
<evidence type="ECO:0000256" key="3">
    <source>
        <dbReference type="ARBA" id="ARBA00023172"/>
    </source>
</evidence>
<dbReference type="CDD" id="cd01189">
    <property type="entry name" value="INT_ICEBs1_C_like"/>
    <property type="match status" value="1"/>
</dbReference>
<dbReference type="InterPro" id="IPR013762">
    <property type="entry name" value="Integrase-like_cat_sf"/>
</dbReference>
<accession>A0AAW3HWR1</accession>
<evidence type="ECO:0000256" key="1">
    <source>
        <dbReference type="ARBA" id="ARBA00008857"/>
    </source>
</evidence>
<dbReference type="PANTHER" id="PTHR30349:SF41">
    <property type="entry name" value="INTEGRASE_RECOMBINASE PROTEIN MJ0367-RELATED"/>
    <property type="match status" value="1"/>
</dbReference>
<name>A0AAW3HWR1_STRAG</name>
<gene>
    <name evidence="6" type="ORF">WA45_00055</name>
</gene>
<dbReference type="InterPro" id="IPR050090">
    <property type="entry name" value="Tyrosine_recombinase_XerCD"/>
</dbReference>
<evidence type="ECO:0000259" key="5">
    <source>
        <dbReference type="PROSITE" id="PS51898"/>
    </source>
</evidence>
<reference evidence="6 7" key="1">
    <citation type="journal article" date="2015" name="PLoS ONE">
        <title>Genomic analysis reveals the molecular basis for capsule loss in the group B streptococcus population.</title>
        <authorList>
            <consortium name="DEVANI Consortium"/>
            <person name="Rosini R."/>
            <person name="Campisi E."/>
            <person name="De Chiara M."/>
            <person name="Tettelin H."/>
            <person name="Rinaudo D."/>
            <person name="Toniolo C."/>
            <person name="Metruccio M."/>
            <person name="Guidotti S."/>
            <person name="Sorensen U.B."/>
            <person name="Kilian M."/>
            <person name="Ramirez M."/>
            <person name="Janulczyk R."/>
            <person name="Donati C."/>
            <person name="Grandi G."/>
            <person name="Margarit I."/>
        </authorList>
    </citation>
    <scope>NUCLEOTIDE SEQUENCE [LARGE SCALE GENOMIC DNA]</scope>
    <source>
        <strain evidence="6 7">ES-PW-063</strain>
    </source>
</reference>
<dbReference type="InterPro" id="IPR002104">
    <property type="entry name" value="Integrase_catalytic"/>
</dbReference>
<sequence length="193" mass="22795">MIKICKEKSQHQSYAALYLIAKTGMRFAECLGLTVNDIDYTNKYLSINKTWDYHFNQRYLPTKNKSSIRNIPIDNDTLFFLHEFTKNKNDRLFDKLSNNAVNKTIRKITGREVRVHSLRHTFASYLISISQVLDHENLNITLEVYAHQLQEQKDRNDKLNQRNLGRIWGKIALNRYLHAMNMSPAGIYYYCTQ</sequence>
<keyword evidence="3" id="KW-0233">DNA recombination</keyword>
<proteinExistence type="inferred from homology"/>
<keyword evidence="4" id="KW-0175">Coiled coil</keyword>
<dbReference type="AlphaFoldDB" id="A0AAW3HWR1"/>
<dbReference type="PROSITE" id="PS51898">
    <property type="entry name" value="TYR_RECOMBINASE"/>
    <property type="match status" value="1"/>
</dbReference>
<comment type="caution">
    <text evidence="6">The sequence shown here is derived from an EMBL/GenBank/DDBJ whole genome shotgun (WGS) entry which is preliminary data.</text>
</comment>
<evidence type="ECO:0000256" key="2">
    <source>
        <dbReference type="ARBA" id="ARBA00023125"/>
    </source>
</evidence>
<dbReference type="EMBL" id="LCVB01000001">
    <property type="protein sequence ID" value="KLJ32067.1"/>
    <property type="molecule type" value="Genomic_DNA"/>
</dbReference>
<evidence type="ECO:0000313" key="6">
    <source>
        <dbReference type="EMBL" id="KLJ32067.1"/>
    </source>
</evidence>